<evidence type="ECO:0000259" key="2">
    <source>
        <dbReference type="SMART" id="SM01027"/>
    </source>
</evidence>
<dbReference type="PANTHER" id="PTHR45922">
    <property type="entry name" value="CLEAVAGE AND POLYADENYLATION SPECIFICITY FACTOR SUBUNIT 2"/>
    <property type="match status" value="1"/>
</dbReference>
<dbReference type="InterPro" id="IPR027075">
    <property type="entry name" value="CPSF2"/>
</dbReference>
<dbReference type="Gene3D" id="3.40.50.10890">
    <property type="match status" value="1"/>
</dbReference>
<name>A0ABQ8P4J0_9CRYT</name>
<dbReference type="InterPro" id="IPR001279">
    <property type="entry name" value="Metallo-B-lactamas"/>
</dbReference>
<evidence type="ECO:0000256" key="1">
    <source>
        <dbReference type="RuleBase" id="RU365006"/>
    </source>
</evidence>
<dbReference type="Proteomes" id="UP001071777">
    <property type="component" value="Unassembled WGS sequence"/>
</dbReference>
<feature type="domain" description="Beta-Casp" evidence="2">
    <location>
        <begin position="295"/>
        <end position="421"/>
    </location>
</feature>
<dbReference type="SUPFAM" id="SSF56281">
    <property type="entry name" value="Metallo-hydrolase/oxidoreductase"/>
    <property type="match status" value="1"/>
</dbReference>
<organism evidence="3 4">
    <name type="scientific">Cryptosporidium canis</name>
    <dbReference type="NCBI Taxonomy" id="195482"/>
    <lineage>
        <taxon>Eukaryota</taxon>
        <taxon>Sar</taxon>
        <taxon>Alveolata</taxon>
        <taxon>Apicomplexa</taxon>
        <taxon>Conoidasida</taxon>
        <taxon>Coccidia</taxon>
        <taxon>Eucoccidiorida</taxon>
        <taxon>Eimeriorina</taxon>
        <taxon>Cryptosporidiidae</taxon>
        <taxon>Cryptosporidium</taxon>
    </lineage>
</organism>
<dbReference type="Pfam" id="PF16661">
    <property type="entry name" value="Lactamase_B_6"/>
    <property type="match status" value="1"/>
</dbReference>
<dbReference type="SMART" id="SM01027">
    <property type="entry name" value="Beta-Casp"/>
    <property type="match status" value="1"/>
</dbReference>
<dbReference type="Pfam" id="PF10996">
    <property type="entry name" value="Beta-Casp"/>
    <property type="match status" value="1"/>
</dbReference>
<keyword evidence="1" id="KW-0539">Nucleus</keyword>
<comment type="subcellular location">
    <subcellularLocation>
        <location evidence="1">Nucleus</location>
    </subcellularLocation>
</comment>
<dbReference type="InterPro" id="IPR022712">
    <property type="entry name" value="Beta_Casp"/>
</dbReference>
<comment type="caution">
    <text evidence="3">The sequence shown here is derived from an EMBL/GenBank/DDBJ whole genome shotgun (WGS) entry which is preliminary data.</text>
</comment>
<keyword evidence="1" id="KW-0694">RNA-binding</keyword>
<dbReference type="EMBL" id="JAPCXB010000108">
    <property type="protein sequence ID" value="KAJ1607977.1"/>
    <property type="molecule type" value="Genomic_DNA"/>
</dbReference>
<evidence type="ECO:0000313" key="3">
    <source>
        <dbReference type="EMBL" id="KAJ1607977.1"/>
    </source>
</evidence>
<gene>
    <name evidence="3" type="ORF">OJ252_2671</name>
</gene>
<dbReference type="InterPro" id="IPR036866">
    <property type="entry name" value="RibonucZ/Hydroxyglut_hydro"/>
</dbReference>
<accession>A0ABQ8P4J0</accession>
<proteinExistence type="inferred from homology"/>
<dbReference type="PANTHER" id="PTHR45922:SF1">
    <property type="entry name" value="CLEAVAGE AND POLYADENYLATION SPECIFICITY FACTOR SUBUNIT 2"/>
    <property type="match status" value="1"/>
</dbReference>
<evidence type="ECO:0000313" key="4">
    <source>
        <dbReference type="Proteomes" id="UP001071777"/>
    </source>
</evidence>
<keyword evidence="1" id="KW-0507">mRNA processing</keyword>
<keyword evidence="4" id="KW-1185">Reference proteome</keyword>
<reference evidence="3" key="1">
    <citation type="submission" date="2022-10" db="EMBL/GenBank/DDBJ databases">
        <title>Adaptive evolution leads to modifications in subtelomeric GC content in a zoonotic Cryptosporidium species.</title>
        <authorList>
            <person name="Li J."/>
            <person name="Feng Y."/>
            <person name="Xiao L."/>
        </authorList>
    </citation>
    <scope>NUCLEOTIDE SEQUENCE</scope>
    <source>
        <strain evidence="3">25894</strain>
    </source>
</reference>
<sequence length="1157" mass="129631">MIHFSIKPICGGVIKGNALRINSCLIWFDFGIENESDFDRSILQDLELPHLILLTNFTKTSIGGLPILHRALSEKGISCKIPVICTEPIFRFGNNILSDMIQSMSIKDQDRGVQYTCDKEENKGFKQLPFTNEDIEGILGENVCRLRYYQSFSIQLLHSDDNDANRQESMNSSLTSINLKALPSGLELGSTIWMMTINSNSGSWEFAYVADSASHPYWHVTPSDLGRLNKPDLLMLGVNYKTMTVSNNGSDFGNGLRKFNNRLTSIKKFLSTILDCIKKKKTGTILIPVQLDSLLLEIICYLDAIWNKGKIMYPIFVTSPLIKSFILSVKTLIEWMSLEIRSEFCDTRFNPFHDLKNIILETNLKTIRSENLSKVPKIIFAFPESMDYGYSRELFTELATNENNTILFIREPKENTFAHYIWNEELKLRRSDDQSYIHSLINTDNHNIHIPTNILVNNHELSYSIELPMIRFTPYRQDELYAMYLSHKELNTTGNLNSSSEDIKKNNLTNMSSNNDHIMTESGDLNRNDVDMIKVEDNLSEASFRAAGGDGAAVSINANGIYNDKMDDGHELDNTSSSYCMQLASNDNNSSEKCIKMDDVNNLNSCLSYVNDQNLNSSIQTKIESLRSRLVPVNVDDELLNLNPVESSSLNCNDPKQNLKAKKIKDDYGCLLDNETIQSIIDSWKDASSDLDISAYNLKPNVDGDSHFDKSSKLNSGDSSAILGFGSSNDNSSGNGSIHILAPRRRRNTGGQANLNGDNVLEIDERDVTLESDGNSGRILNRNIKAGGRLPNTSSIDSHVIVQTSSIPEWRIHFRQMLGGSEPFRISHEMSKIEVRLRAILTDGLELKSELPYLLPLLNCSSPKTVVLLSDINGQGEECALKYYKSLLMSIPNYPKSIVASKANDKNLIEFTFDESVKAVSFDNSVWDDVSTGGFQLVQNGSAPSAALQDSSKRNGDSISSYYAFAKIDNISAKMDKNGEIFFVKNSKLKIDSVGNDDQMKPAAVNDSLADNSTSNHNQSPYSALNCLIKKVIKREHQQTNKKAHHEILLSKSRGIRHIVSEMRKQNPLPIINISPNGGIVSVNNAIAFSSNNLNRDFKISQINDDCQNNSSLKVKKGDHITSNSSIDDINIWNLHATLHPYYYIARGILRNQFAIL</sequence>
<comment type="similarity">
    <text evidence="1">Belongs to the metallo-beta-lactamase superfamily. RNA-metabolizing metallo-beta-lactamase-like family. CPSF2/YSH1 subfamily.</text>
</comment>
<protein>
    <recommendedName>
        <fullName evidence="1">Cleavage and polyadenylation specificity factor subunit 2</fullName>
    </recommendedName>
    <alternativeName>
        <fullName evidence="1">Cleavage and polyadenylation specificity factor 100 kDa subunit</fullName>
    </alternativeName>
</protein>